<evidence type="ECO:0000313" key="1">
    <source>
        <dbReference type="EMBL" id="SHJ35189.1"/>
    </source>
</evidence>
<name>A0A1M6ILA3_9BACT</name>
<protein>
    <submittedName>
        <fullName evidence="1">Uncharacterized protein</fullName>
    </submittedName>
</protein>
<dbReference type="AlphaFoldDB" id="A0A1M6ILA3"/>
<dbReference type="STRING" id="1123071.SAMN02745181_1848"/>
<keyword evidence="2" id="KW-1185">Reference proteome</keyword>
<evidence type="ECO:0000313" key="2">
    <source>
        <dbReference type="Proteomes" id="UP000184510"/>
    </source>
</evidence>
<sequence length="193" mass="22195">MKSPLHPETELVEFELEPGLTSWQCPISKGHWIQAPAYWQWHSTQPTSHTHSTVSKHEYQPVREARAGDGPHNGNRPALLCPESHCLLVRYRVGEGLSFYVDRSPSTGGIWLDPGEWEALKKHGLHASLHMIFSSSYQRKVSIQEAEDSMNARFFSEMSRMDADRLKSFAEWLVDQPNKRRIVAWLHEHIGNE</sequence>
<dbReference type="RefSeq" id="WP_143183433.1">
    <property type="nucleotide sequence ID" value="NZ_FQYR01000003.1"/>
</dbReference>
<dbReference type="InParanoid" id="A0A1M6ILA3"/>
<dbReference type="Proteomes" id="UP000184510">
    <property type="component" value="Unassembled WGS sequence"/>
</dbReference>
<dbReference type="OrthoDB" id="9814037at2"/>
<proteinExistence type="predicted"/>
<organism evidence="1 2">
    <name type="scientific">Rubritalea squalenifaciens DSM 18772</name>
    <dbReference type="NCBI Taxonomy" id="1123071"/>
    <lineage>
        <taxon>Bacteria</taxon>
        <taxon>Pseudomonadati</taxon>
        <taxon>Verrucomicrobiota</taxon>
        <taxon>Verrucomicrobiia</taxon>
        <taxon>Verrucomicrobiales</taxon>
        <taxon>Rubritaleaceae</taxon>
        <taxon>Rubritalea</taxon>
    </lineage>
</organism>
<dbReference type="EMBL" id="FQYR01000003">
    <property type="protein sequence ID" value="SHJ35189.1"/>
    <property type="molecule type" value="Genomic_DNA"/>
</dbReference>
<reference evidence="1 2" key="1">
    <citation type="submission" date="2016-11" db="EMBL/GenBank/DDBJ databases">
        <authorList>
            <person name="Jaros S."/>
            <person name="Januszkiewicz K."/>
            <person name="Wedrychowicz H."/>
        </authorList>
    </citation>
    <scope>NUCLEOTIDE SEQUENCE [LARGE SCALE GENOMIC DNA]</scope>
    <source>
        <strain evidence="1 2">DSM 18772</strain>
    </source>
</reference>
<accession>A0A1M6ILA3</accession>
<gene>
    <name evidence="1" type="ORF">SAMN02745181_1848</name>
</gene>